<keyword evidence="1" id="KW-0540">Nuclease</keyword>
<sequence length="322" mass="35596">MPFYLFHQNMRVFGGETLAYNARMKAAFGKLPIGYPTTRVLAAGFTEICNHGSAPFALSNMARGLDPGLTRPWTVAVGRTARMVKDPTAPPAAKKQKTYFQEYITMVTQYEVQWNGLKKSVPNEFQVLHWGKAVFLDSLFSGPSPAACFPVGGPGTLAPEALPYNAKLDSRGLAYIVGRVKRAGDPLNNRLLVVGFMHNMYGVGDRSGSITGLPRLAQAIYEKHSGVIDPDRDPCIVGGDFNVEPRRVGSRTSRFEPTAEEDSDGDYYRTTGSSVYDWWSCRVDSLLGSSAEIWPQTRKKNKPNNLSDHAGISLSLHQNMWW</sequence>
<protein>
    <submittedName>
        <fullName evidence="1">Endonuclease/exonuclease/phosphatase family protein</fullName>
    </submittedName>
</protein>
<evidence type="ECO:0000313" key="2">
    <source>
        <dbReference type="Proteomes" id="UP000604475"/>
    </source>
</evidence>
<keyword evidence="1" id="KW-0255">Endonuclease</keyword>
<reference evidence="1" key="1">
    <citation type="submission" date="2020-12" db="EMBL/GenBank/DDBJ databases">
        <title>Genomic characterization of non-nitrogen-fixing Frankia strains.</title>
        <authorList>
            <person name="Carlos-Shanley C."/>
            <person name="Guerra T."/>
            <person name="Hahn D."/>
        </authorList>
    </citation>
    <scope>NUCLEOTIDE SEQUENCE</scope>
    <source>
        <strain evidence="1">CN6</strain>
    </source>
</reference>
<dbReference type="RefSeq" id="WP_202999232.1">
    <property type="nucleotide sequence ID" value="NZ_JADWYU010000196.1"/>
</dbReference>
<gene>
    <name evidence="1" type="ORF">I7412_17210</name>
</gene>
<proteinExistence type="predicted"/>
<keyword evidence="1" id="KW-0378">Hydrolase</keyword>
<accession>A0A937REC7</accession>
<dbReference type="Gene3D" id="3.60.10.10">
    <property type="entry name" value="Endonuclease/exonuclease/phosphatase"/>
    <property type="match status" value="1"/>
</dbReference>
<evidence type="ECO:0000313" key="1">
    <source>
        <dbReference type="EMBL" id="MBL7628865.1"/>
    </source>
</evidence>
<dbReference type="AlphaFoldDB" id="A0A937REC7"/>
<name>A0A937REC7_9ACTN</name>
<keyword evidence="2" id="KW-1185">Reference proteome</keyword>
<dbReference type="EMBL" id="JAEACQ010000196">
    <property type="protein sequence ID" value="MBL7628865.1"/>
    <property type="molecule type" value="Genomic_DNA"/>
</dbReference>
<dbReference type="InterPro" id="IPR036691">
    <property type="entry name" value="Endo/exonu/phosph_ase_sf"/>
</dbReference>
<dbReference type="GO" id="GO:0004519">
    <property type="term" value="F:endonuclease activity"/>
    <property type="evidence" value="ECO:0007669"/>
    <property type="project" value="UniProtKB-KW"/>
</dbReference>
<dbReference type="SUPFAM" id="SSF56219">
    <property type="entry name" value="DNase I-like"/>
    <property type="match status" value="1"/>
</dbReference>
<dbReference type="Proteomes" id="UP000604475">
    <property type="component" value="Unassembled WGS sequence"/>
</dbReference>
<comment type="caution">
    <text evidence="1">The sequence shown here is derived from an EMBL/GenBank/DDBJ whole genome shotgun (WGS) entry which is preliminary data.</text>
</comment>
<organism evidence="1 2">
    <name type="scientific">Frankia nepalensis</name>
    <dbReference type="NCBI Taxonomy" id="1836974"/>
    <lineage>
        <taxon>Bacteria</taxon>
        <taxon>Bacillati</taxon>
        <taxon>Actinomycetota</taxon>
        <taxon>Actinomycetes</taxon>
        <taxon>Frankiales</taxon>
        <taxon>Frankiaceae</taxon>
        <taxon>Frankia</taxon>
    </lineage>
</organism>